<dbReference type="EMBL" id="QBKR01000001">
    <property type="protein sequence ID" value="PTX65014.1"/>
    <property type="molecule type" value="Genomic_DNA"/>
</dbReference>
<accession>A0A2T6C9L7</accession>
<dbReference type="EC" id="4.2.1.96" evidence="4"/>
<gene>
    <name evidence="5" type="ORF">C8P63_101236</name>
</gene>
<dbReference type="GO" id="GO:0006729">
    <property type="term" value="P:tetrahydrobiopterin biosynthetic process"/>
    <property type="evidence" value="ECO:0007669"/>
    <property type="project" value="InterPro"/>
</dbReference>
<evidence type="ECO:0000256" key="4">
    <source>
        <dbReference type="HAMAP-Rule" id="MF_00434"/>
    </source>
</evidence>
<dbReference type="PANTHER" id="PTHR12599">
    <property type="entry name" value="PTERIN-4-ALPHA-CARBINOLAMINE DEHYDRATASE"/>
    <property type="match status" value="1"/>
</dbReference>
<dbReference type="PANTHER" id="PTHR12599:SF0">
    <property type="entry name" value="PTERIN-4-ALPHA-CARBINOLAMINE DEHYDRATASE"/>
    <property type="match status" value="1"/>
</dbReference>
<dbReference type="Pfam" id="PF01329">
    <property type="entry name" value="Pterin_4a"/>
    <property type="match status" value="1"/>
</dbReference>
<dbReference type="RefSeq" id="WP_108021494.1">
    <property type="nucleotide sequence ID" value="NZ_QBKR01000001.1"/>
</dbReference>
<name>A0A2T6C9L7_9BACL</name>
<evidence type="ECO:0000256" key="2">
    <source>
        <dbReference type="ARBA" id="ARBA00006472"/>
    </source>
</evidence>
<evidence type="ECO:0000313" key="6">
    <source>
        <dbReference type="Proteomes" id="UP000244240"/>
    </source>
</evidence>
<proteinExistence type="inferred from homology"/>
<dbReference type="InterPro" id="IPR036428">
    <property type="entry name" value="PCD_sf"/>
</dbReference>
<organism evidence="5 6">
    <name type="scientific">Melghirimyces profundicolus</name>
    <dbReference type="NCBI Taxonomy" id="1242148"/>
    <lineage>
        <taxon>Bacteria</taxon>
        <taxon>Bacillati</taxon>
        <taxon>Bacillota</taxon>
        <taxon>Bacilli</taxon>
        <taxon>Bacillales</taxon>
        <taxon>Thermoactinomycetaceae</taxon>
        <taxon>Melghirimyces</taxon>
    </lineage>
</organism>
<sequence>MKLSPEEIQERLIGLDGWREESGILMKSYRFSSYMDGIEFVNRVAETAERHHHHPDLLLTYGRVDVLLKTHDEDGITDKDFRLAAAIEELAG</sequence>
<dbReference type="OrthoDB" id="9800108at2"/>
<dbReference type="Gene3D" id="3.30.1360.20">
    <property type="entry name" value="Transcriptional coactivator/pterin dehydratase"/>
    <property type="match status" value="1"/>
</dbReference>
<dbReference type="InterPro" id="IPR001533">
    <property type="entry name" value="Pterin_deHydtase"/>
</dbReference>
<dbReference type="NCBIfam" id="NF002017">
    <property type="entry name" value="PRK00823.1-2"/>
    <property type="match status" value="1"/>
</dbReference>
<comment type="catalytic activity">
    <reaction evidence="1 4">
        <text>(4aS,6R)-4a-hydroxy-L-erythro-5,6,7,8-tetrahydrobiopterin = (6R)-L-erythro-6,7-dihydrobiopterin + H2O</text>
        <dbReference type="Rhea" id="RHEA:11920"/>
        <dbReference type="ChEBI" id="CHEBI:15377"/>
        <dbReference type="ChEBI" id="CHEBI:15642"/>
        <dbReference type="ChEBI" id="CHEBI:43120"/>
        <dbReference type="EC" id="4.2.1.96"/>
    </reaction>
</comment>
<dbReference type="GO" id="GO:0008124">
    <property type="term" value="F:4-alpha-hydroxytetrahydrobiopterin dehydratase activity"/>
    <property type="evidence" value="ECO:0007669"/>
    <property type="project" value="UniProtKB-UniRule"/>
</dbReference>
<comment type="caution">
    <text evidence="5">The sequence shown here is derived from an EMBL/GenBank/DDBJ whole genome shotgun (WGS) entry which is preliminary data.</text>
</comment>
<evidence type="ECO:0000313" key="5">
    <source>
        <dbReference type="EMBL" id="PTX65014.1"/>
    </source>
</evidence>
<dbReference type="SUPFAM" id="SSF55248">
    <property type="entry name" value="PCD-like"/>
    <property type="match status" value="1"/>
</dbReference>
<dbReference type="CDD" id="cd00488">
    <property type="entry name" value="PCD_DCoH"/>
    <property type="match status" value="1"/>
</dbReference>
<evidence type="ECO:0000256" key="1">
    <source>
        <dbReference type="ARBA" id="ARBA00001554"/>
    </source>
</evidence>
<keyword evidence="6" id="KW-1185">Reference proteome</keyword>
<reference evidence="5 6" key="1">
    <citation type="submission" date="2018-04" db="EMBL/GenBank/DDBJ databases">
        <title>Genomic Encyclopedia of Archaeal and Bacterial Type Strains, Phase II (KMG-II): from individual species to whole genera.</title>
        <authorList>
            <person name="Goeker M."/>
        </authorList>
    </citation>
    <scope>NUCLEOTIDE SEQUENCE [LARGE SCALE GENOMIC DNA]</scope>
    <source>
        <strain evidence="5 6">DSM 45787</strain>
    </source>
</reference>
<dbReference type="Proteomes" id="UP000244240">
    <property type="component" value="Unassembled WGS sequence"/>
</dbReference>
<dbReference type="HAMAP" id="MF_00434">
    <property type="entry name" value="Pterin_4_alpha"/>
    <property type="match status" value="1"/>
</dbReference>
<protein>
    <recommendedName>
        <fullName evidence="4">Putative pterin-4-alpha-carbinolamine dehydratase</fullName>
        <shortName evidence="4">PHS</shortName>
        <ecNumber evidence="4">4.2.1.96</ecNumber>
    </recommendedName>
    <alternativeName>
        <fullName evidence="4">4-alpha-hydroxy-tetrahydropterin dehydratase</fullName>
    </alternativeName>
    <alternativeName>
        <fullName evidence="4">Pterin carbinolamine dehydratase</fullName>
        <shortName evidence="4">PCD</shortName>
    </alternativeName>
</protein>
<comment type="similarity">
    <text evidence="2 4">Belongs to the pterin-4-alpha-carbinolamine dehydratase family.</text>
</comment>
<keyword evidence="3 4" id="KW-0456">Lyase</keyword>
<evidence type="ECO:0000256" key="3">
    <source>
        <dbReference type="ARBA" id="ARBA00023239"/>
    </source>
</evidence>
<dbReference type="AlphaFoldDB" id="A0A2T6C9L7"/>